<dbReference type="InterPro" id="IPR002048">
    <property type="entry name" value="EF_hand_dom"/>
</dbReference>
<accession>A0A8J2WTH8</accession>
<dbReference type="OrthoDB" id="120976at2759"/>
<name>A0A8J2WTH8_9STRA</name>
<keyword evidence="4" id="KW-1185">Reference proteome</keyword>
<dbReference type="Gene3D" id="3.80.10.10">
    <property type="entry name" value="Ribonuclease Inhibitor"/>
    <property type="match status" value="1"/>
</dbReference>
<dbReference type="InterPro" id="IPR052394">
    <property type="entry name" value="LRR-containing"/>
</dbReference>
<feature type="region of interest" description="Disordered" evidence="2">
    <location>
        <begin position="769"/>
        <end position="794"/>
    </location>
</feature>
<sequence length="1610" mass="181398">MAGNGVSDQPGGALKAGRLPASAPMEEPLDEAALAAELHTRLAAATQRYEKERGAKPPLPQLPPSNETGSLHLFLNTAKPRTPPAVARKTIKKKNPEKRPESLPYVGPYRAFTDEDDFTHIKTDRKHRVVREVERPKTPEICVDKPDEWANFELPADFNLQEWLKEDPEQYDAWLLYHKGIGPKPIKHVVSDEAKALLASSTKVDLGELMDEAVPRYPVTSKMEFDWNDDASVSSADEEEVQEVVQVQAKGLKALKQRLSAMSHLRSFKANDPGPGTTTYKLEEDARRFVGAGARKRFFGRLRLCHQQREIVPASVVHVKEYGDADTVDTEESSTIVSSEESTTLGSGTTADGRRRLKELTLINMPKPEDDSVVTEEPSTAISYTTWQTPSGDVDDNLLTREAMTPRQKYLREILRKKALPYPVLCRRRKDKPGTLDLTGAGVGDVIVESLAQVLDGLHDVDTLLLADNRLTDLSLEPLLEAIASLPHLTSLDLSGAKMDASSAKLREYLASPSCALTSLVMSRADVDDWECADFMASLQSNASLTSLSLSENLIGDAEALNSVQPELETGGEALASMLRSNKHVTYLDVSWNKIRRDSAQDLAQALAENETLTQLNVAHNAFCDLPGQYLGISLASNNTLQSLDLSYNSLSPQAAIVIAASFATNTTLHYLSVAGNPLGRAGAEALITALRRHQTESRFLHIDFASADVDTDLGARGGGVQFSSVDPTGRYRLDMRTPYSQMIARRLYELASTRMGCSFQKCVWSFKPPEPEDDEEEEKKDKKKDDDEDPMSKGRVEFTFKRKRVKKGKKERTSLSSHETDSQRPWYDAVMSLYAAVRSREKDLHGYILECLKSMGLAPDETCMQFVAEHFDKSIAKDVDGVLSALFFALFDGIDEDRSEAIDVRELQRGLQHLGCVDSSLEAATRIIESFDSDESNTIEREEFVQWSLAKFLAKPPTTLPELLDAETNKAWKIPDEGGLEIIFVQEPHPPSYDMCCTNLGNDGFVRNLRLCAIESDRTKLFERAVANTDVYFTCYQAQSLIDVMSLDLFYVVEKLLPVMASTHDACLLLEKNLSLDQRVRLRETMGPLYDAVTGSVSGFYSLDLRDPRDKLCARKLCEINNAQSLTSKSSNRSDTSQKGDWSNYRNEFYEGKAISLSSAFFADCPIRGRLTFDFVSTRRPKRSCKALSTKRFLSLCKVLGLGELSRVSSFYESMNPLRRNLASFYHGHEQRVGVGSRKRDYGVEPDEEEDDTSIPEEERADAEAWRQARREDERAVQAEQLEERRASYRRASIARTETPAFEDDSTTDEESDDDARVKMRRGSTILACELPWYLKRRDVVSRWRAYKQSTYLVTEWLPAEKARKVKDKKKKGKKEPAVEEVVDHSDSEGEPSIDEFEVFPIQVQSASEAAKSMPCRAYGIVYHRLALLRVATTSLWLSTEQIEFIIKQFPSHDFCRVYACVILHARCLDLENFHTIFKFLEPREQHELVHRLGWLNVMNPLHPERVYVLDLRRYEDREMCKVLVKLAVSEPGANWNDEGYRWSIKDPYVPGWELPAEWASPDKDDGGPRRFGRLRLRYTSDKGKGCDPKWDVRRALMTRFLCGEALEF</sequence>
<evidence type="ECO:0008006" key="5">
    <source>
        <dbReference type="Google" id="ProtNLM"/>
    </source>
</evidence>
<gene>
    <name evidence="3" type="ORF">PECAL_1P30780</name>
</gene>
<evidence type="ECO:0000313" key="3">
    <source>
        <dbReference type="EMBL" id="CAH0366579.1"/>
    </source>
</evidence>
<evidence type="ECO:0000256" key="1">
    <source>
        <dbReference type="ARBA" id="ARBA00022837"/>
    </source>
</evidence>
<dbReference type="PANTHER" id="PTHR24114:SF2">
    <property type="entry name" value="F-BOX DOMAIN-CONTAINING PROTEIN-RELATED"/>
    <property type="match status" value="1"/>
</dbReference>
<reference evidence="3" key="1">
    <citation type="submission" date="2021-11" db="EMBL/GenBank/DDBJ databases">
        <authorList>
            <consortium name="Genoscope - CEA"/>
            <person name="William W."/>
        </authorList>
    </citation>
    <scope>NUCLEOTIDE SEQUENCE</scope>
</reference>
<organism evidence="3 4">
    <name type="scientific">Pelagomonas calceolata</name>
    <dbReference type="NCBI Taxonomy" id="35677"/>
    <lineage>
        <taxon>Eukaryota</taxon>
        <taxon>Sar</taxon>
        <taxon>Stramenopiles</taxon>
        <taxon>Ochrophyta</taxon>
        <taxon>Pelagophyceae</taxon>
        <taxon>Pelagomonadales</taxon>
        <taxon>Pelagomonadaceae</taxon>
        <taxon>Pelagomonas</taxon>
    </lineage>
</organism>
<dbReference type="SMART" id="SM00368">
    <property type="entry name" value="LRR_RI"/>
    <property type="match status" value="6"/>
</dbReference>
<feature type="region of interest" description="Disordered" evidence="2">
    <location>
        <begin position="1295"/>
        <end position="1318"/>
    </location>
</feature>
<dbReference type="Proteomes" id="UP000789595">
    <property type="component" value="Unassembled WGS sequence"/>
</dbReference>
<dbReference type="SUPFAM" id="SSF47473">
    <property type="entry name" value="EF-hand"/>
    <property type="match status" value="1"/>
</dbReference>
<dbReference type="InterPro" id="IPR001611">
    <property type="entry name" value="Leu-rich_rpt"/>
</dbReference>
<feature type="region of interest" description="Disordered" evidence="2">
    <location>
        <begin position="44"/>
        <end position="106"/>
    </location>
</feature>
<dbReference type="Pfam" id="PF13516">
    <property type="entry name" value="LRR_6"/>
    <property type="match status" value="3"/>
</dbReference>
<comment type="caution">
    <text evidence="3">The sequence shown here is derived from an EMBL/GenBank/DDBJ whole genome shotgun (WGS) entry which is preliminary data.</text>
</comment>
<feature type="compositionally biased region" description="Basic and acidic residues" evidence="2">
    <location>
        <begin position="1376"/>
        <end position="1389"/>
    </location>
</feature>
<feature type="region of interest" description="Disordered" evidence="2">
    <location>
        <begin position="1237"/>
        <end position="1263"/>
    </location>
</feature>
<dbReference type="InterPro" id="IPR011992">
    <property type="entry name" value="EF-hand-dom_pair"/>
</dbReference>
<feature type="compositionally biased region" description="Low complexity" evidence="2">
    <location>
        <begin position="333"/>
        <end position="350"/>
    </location>
</feature>
<feature type="compositionally biased region" description="Acidic residues" evidence="2">
    <location>
        <begin position="1302"/>
        <end position="1315"/>
    </location>
</feature>
<feature type="compositionally biased region" description="Acidic residues" evidence="2">
    <location>
        <begin position="1245"/>
        <end position="1262"/>
    </location>
</feature>
<feature type="region of interest" description="Disordered" evidence="2">
    <location>
        <begin position="1369"/>
        <end position="1392"/>
    </location>
</feature>
<dbReference type="InterPro" id="IPR018247">
    <property type="entry name" value="EF_Hand_1_Ca_BS"/>
</dbReference>
<dbReference type="GO" id="GO:0005509">
    <property type="term" value="F:calcium ion binding"/>
    <property type="evidence" value="ECO:0007669"/>
    <property type="project" value="InterPro"/>
</dbReference>
<proteinExistence type="predicted"/>
<dbReference type="PANTHER" id="PTHR24114">
    <property type="entry name" value="LEUCINE RICH REPEAT FAMILY PROTEIN"/>
    <property type="match status" value="1"/>
</dbReference>
<evidence type="ECO:0000313" key="4">
    <source>
        <dbReference type="Proteomes" id="UP000789595"/>
    </source>
</evidence>
<feature type="region of interest" description="Disordered" evidence="2">
    <location>
        <begin position="330"/>
        <end position="351"/>
    </location>
</feature>
<keyword evidence="1" id="KW-0106">Calcium</keyword>
<dbReference type="InterPro" id="IPR032675">
    <property type="entry name" value="LRR_dom_sf"/>
</dbReference>
<feature type="region of interest" description="Disordered" evidence="2">
    <location>
        <begin position="1"/>
        <end position="31"/>
    </location>
</feature>
<dbReference type="PROSITE" id="PS00018">
    <property type="entry name" value="EF_HAND_1"/>
    <property type="match status" value="1"/>
</dbReference>
<protein>
    <recommendedName>
        <fullName evidence="5">Calmodulin</fullName>
    </recommendedName>
</protein>
<evidence type="ECO:0000256" key="2">
    <source>
        <dbReference type="SAM" id="MobiDB-lite"/>
    </source>
</evidence>
<feature type="compositionally biased region" description="Basic and acidic residues" evidence="2">
    <location>
        <begin position="780"/>
        <end position="794"/>
    </location>
</feature>
<dbReference type="SUPFAM" id="SSF52047">
    <property type="entry name" value="RNI-like"/>
    <property type="match status" value="1"/>
</dbReference>
<dbReference type="CDD" id="cd00051">
    <property type="entry name" value="EFh"/>
    <property type="match status" value="1"/>
</dbReference>
<dbReference type="Gene3D" id="1.10.238.10">
    <property type="entry name" value="EF-hand"/>
    <property type="match status" value="1"/>
</dbReference>
<dbReference type="EMBL" id="CAKKNE010000001">
    <property type="protein sequence ID" value="CAH0366579.1"/>
    <property type="molecule type" value="Genomic_DNA"/>
</dbReference>